<proteinExistence type="predicted"/>
<evidence type="ECO:0000313" key="2">
    <source>
        <dbReference type="EMBL" id="MBR0666925.1"/>
    </source>
</evidence>
<sequence length="178" mass="19027">MMRALVPFGLALLGASAAAQEPWSFRCPTAGTVARFQPGPTLRYEGTGDAAVLCRIGGQRTPWVLGVAGNEDPVGRAMQETLAGFFPARPGARAGLPPRDPSGIGASELTLAGFEAVEVAGQSYQAAWIDFSYRRSVDRTQRFTAWLDQATGTLLRMIYEDTEGARRVDARAVAIDPP</sequence>
<evidence type="ECO:0000313" key="3">
    <source>
        <dbReference type="Proteomes" id="UP001196870"/>
    </source>
</evidence>
<comment type="caution">
    <text evidence="2">The sequence shown here is derived from an EMBL/GenBank/DDBJ whole genome shotgun (WGS) entry which is preliminary data.</text>
</comment>
<organism evidence="2 3">
    <name type="scientific">Plastoroseomonas hellenica</name>
    <dbReference type="NCBI Taxonomy" id="2687306"/>
    <lineage>
        <taxon>Bacteria</taxon>
        <taxon>Pseudomonadati</taxon>
        <taxon>Pseudomonadota</taxon>
        <taxon>Alphaproteobacteria</taxon>
        <taxon>Acetobacterales</taxon>
        <taxon>Acetobacteraceae</taxon>
        <taxon>Plastoroseomonas</taxon>
    </lineage>
</organism>
<reference evidence="3" key="1">
    <citation type="journal article" date="2021" name="Syst. Appl. Microbiol.">
        <title>Roseomonas hellenica sp. nov., isolated from roots of wild-growing Alkanna tinctoria.</title>
        <authorList>
            <person name="Rat A."/>
            <person name="Naranjo H.D."/>
            <person name="Lebbe L."/>
            <person name="Cnockaert M."/>
            <person name="Krigas N."/>
            <person name="Grigoriadou K."/>
            <person name="Maloupa E."/>
            <person name="Willems A."/>
        </authorList>
    </citation>
    <scope>NUCLEOTIDE SEQUENCE [LARGE SCALE GENOMIC DNA]</scope>
    <source>
        <strain evidence="3">LMG 31523</strain>
    </source>
</reference>
<keyword evidence="3" id="KW-1185">Reference proteome</keyword>
<protein>
    <submittedName>
        <fullName evidence="2">Uncharacterized protein</fullName>
    </submittedName>
</protein>
<evidence type="ECO:0000256" key="1">
    <source>
        <dbReference type="SAM" id="SignalP"/>
    </source>
</evidence>
<accession>A0ABS5F310</accession>
<dbReference type="RefSeq" id="WP_211854702.1">
    <property type="nucleotide sequence ID" value="NZ_JAAGBB010000027.1"/>
</dbReference>
<dbReference type="Proteomes" id="UP001196870">
    <property type="component" value="Unassembled WGS sequence"/>
</dbReference>
<name>A0ABS5F310_9PROT</name>
<dbReference type="EMBL" id="JAAGBB010000027">
    <property type="protein sequence ID" value="MBR0666925.1"/>
    <property type="molecule type" value="Genomic_DNA"/>
</dbReference>
<keyword evidence="1" id="KW-0732">Signal</keyword>
<feature type="chain" id="PRO_5046464798" evidence="1">
    <location>
        <begin position="20"/>
        <end position="178"/>
    </location>
</feature>
<feature type="signal peptide" evidence="1">
    <location>
        <begin position="1"/>
        <end position="19"/>
    </location>
</feature>
<gene>
    <name evidence="2" type="ORF">GXW71_21370</name>
</gene>